<dbReference type="FunFam" id="3.80.10.10:FF:000111">
    <property type="entry name" value="LRR receptor-like serine/threonine-protein kinase ERECTA"/>
    <property type="match status" value="1"/>
</dbReference>
<gene>
    <name evidence="15" type="ORF">D0Y65_044024</name>
</gene>
<dbReference type="InterPro" id="IPR032675">
    <property type="entry name" value="LRR_dom_sf"/>
</dbReference>
<dbReference type="InterPro" id="IPR013210">
    <property type="entry name" value="LRR_N_plant-typ"/>
</dbReference>
<evidence type="ECO:0000256" key="4">
    <source>
        <dbReference type="ARBA" id="ARBA00022614"/>
    </source>
</evidence>
<keyword evidence="5 12" id="KW-0812">Transmembrane</keyword>
<comment type="subcellular location">
    <subcellularLocation>
        <location evidence="1">Cell membrane</location>
        <topology evidence="1">Single-pass type I membrane protein</topology>
    </subcellularLocation>
</comment>
<evidence type="ECO:0000256" key="2">
    <source>
        <dbReference type="ARBA" id="ARBA00009592"/>
    </source>
</evidence>
<evidence type="ECO:0000256" key="8">
    <source>
        <dbReference type="ARBA" id="ARBA00022989"/>
    </source>
</evidence>
<dbReference type="InterPro" id="IPR003591">
    <property type="entry name" value="Leu-rich_rpt_typical-subtyp"/>
</dbReference>
<dbReference type="Pfam" id="PF23598">
    <property type="entry name" value="LRR_14"/>
    <property type="match status" value="1"/>
</dbReference>
<dbReference type="Pfam" id="PF00560">
    <property type="entry name" value="LRR_1"/>
    <property type="match status" value="11"/>
</dbReference>
<dbReference type="InterPro" id="IPR001611">
    <property type="entry name" value="Leu-rich_rpt"/>
</dbReference>
<dbReference type="PRINTS" id="PR00019">
    <property type="entry name" value="LEURICHRPT"/>
</dbReference>
<evidence type="ECO:0000256" key="1">
    <source>
        <dbReference type="ARBA" id="ARBA00004251"/>
    </source>
</evidence>
<dbReference type="GO" id="GO:0005886">
    <property type="term" value="C:plasma membrane"/>
    <property type="evidence" value="ECO:0007669"/>
    <property type="project" value="UniProtKB-SubCell"/>
</dbReference>
<keyword evidence="6" id="KW-0732">Signal</keyword>
<protein>
    <submittedName>
        <fullName evidence="15">Receptor-like protein EIX2</fullName>
    </submittedName>
</protein>
<comment type="caution">
    <text evidence="15">The sequence shown here is derived from an EMBL/GenBank/DDBJ whole genome shotgun (WGS) entry which is preliminary data.</text>
</comment>
<evidence type="ECO:0000313" key="15">
    <source>
        <dbReference type="EMBL" id="RZB61538.1"/>
    </source>
</evidence>
<comment type="similarity">
    <text evidence="2">Belongs to the RLP family.</text>
</comment>
<keyword evidence="11" id="KW-0325">Glycoprotein</keyword>
<feature type="domain" description="Disease resistance R13L4/SHOC-2-like LRR" evidence="14">
    <location>
        <begin position="131"/>
        <end position="339"/>
    </location>
</feature>
<evidence type="ECO:0000259" key="13">
    <source>
        <dbReference type="Pfam" id="PF08263"/>
    </source>
</evidence>
<organism evidence="15 16">
    <name type="scientific">Glycine soja</name>
    <name type="common">Wild soybean</name>
    <dbReference type="NCBI Taxonomy" id="3848"/>
    <lineage>
        <taxon>Eukaryota</taxon>
        <taxon>Viridiplantae</taxon>
        <taxon>Streptophyta</taxon>
        <taxon>Embryophyta</taxon>
        <taxon>Tracheophyta</taxon>
        <taxon>Spermatophyta</taxon>
        <taxon>Magnoliopsida</taxon>
        <taxon>eudicotyledons</taxon>
        <taxon>Gunneridae</taxon>
        <taxon>Pentapetalae</taxon>
        <taxon>rosids</taxon>
        <taxon>fabids</taxon>
        <taxon>Fabales</taxon>
        <taxon>Fabaceae</taxon>
        <taxon>Papilionoideae</taxon>
        <taxon>50 kb inversion clade</taxon>
        <taxon>NPAAA clade</taxon>
        <taxon>indigoferoid/millettioid clade</taxon>
        <taxon>Phaseoleae</taxon>
        <taxon>Glycine</taxon>
        <taxon>Glycine subgen. Soja</taxon>
    </lineage>
</organism>
<dbReference type="AlphaFoldDB" id="A0A445GJY5"/>
<dbReference type="PANTHER" id="PTHR48063:SF98">
    <property type="entry name" value="LRR RECEPTOR-LIKE SERINE_THREONINE-PROTEIN KINASE FLS2"/>
    <property type="match status" value="1"/>
</dbReference>
<keyword evidence="9 12" id="KW-0472">Membrane</keyword>
<evidence type="ECO:0000256" key="7">
    <source>
        <dbReference type="ARBA" id="ARBA00022737"/>
    </source>
</evidence>
<evidence type="ECO:0000259" key="14">
    <source>
        <dbReference type="Pfam" id="PF23598"/>
    </source>
</evidence>
<dbReference type="Gene3D" id="3.80.10.10">
    <property type="entry name" value="Ribonuclease Inhibitor"/>
    <property type="match status" value="5"/>
</dbReference>
<evidence type="ECO:0000256" key="11">
    <source>
        <dbReference type="ARBA" id="ARBA00023180"/>
    </source>
</evidence>
<dbReference type="FunFam" id="3.80.10.10:FF:000095">
    <property type="entry name" value="LRR receptor-like serine/threonine-protein kinase GSO1"/>
    <property type="match status" value="3"/>
</dbReference>
<feature type="domain" description="Leucine-rich repeat-containing N-terminal plant-type" evidence="13">
    <location>
        <begin position="4"/>
        <end position="41"/>
    </location>
</feature>
<keyword evidence="7" id="KW-0677">Repeat</keyword>
<keyword evidence="4" id="KW-0433">Leucine-rich repeat</keyword>
<evidence type="ECO:0000256" key="5">
    <source>
        <dbReference type="ARBA" id="ARBA00022692"/>
    </source>
</evidence>
<dbReference type="PROSITE" id="PS51450">
    <property type="entry name" value="LRR"/>
    <property type="match status" value="2"/>
</dbReference>
<accession>A0A445GJY5</accession>
<keyword evidence="16" id="KW-1185">Reference proteome</keyword>
<feature type="transmembrane region" description="Helical" evidence="12">
    <location>
        <begin position="1104"/>
        <end position="1125"/>
    </location>
</feature>
<proteinExistence type="inferred from homology"/>
<dbReference type="InterPro" id="IPR055414">
    <property type="entry name" value="LRR_R13L4/SHOC2-like"/>
</dbReference>
<keyword evidence="3" id="KW-1003">Cell membrane</keyword>
<keyword evidence="8 12" id="KW-1133">Transmembrane helix</keyword>
<dbReference type="PANTHER" id="PTHR48063">
    <property type="entry name" value="LRR RECEPTOR-LIKE KINASE"/>
    <property type="match status" value="1"/>
</dbReference>
<dbReference type="Proteomes" id="UP000289340">
    <property type="component" value="Chromosome 16"/>
</dbReference>
<sequence>MCIQTEREALLQFKAALVDDYGMLSSWTTSDCCQWQGIRCSNLTAHVLMLDLHGQVKFSHAFADDITDIVWQRYIRGEIHKSLMELQQLNYLNLSWNYFQGRGIPEFLGSLTNLRYLDLSHSDFEGKIPTQFGSLSHLKYLNLASNSLEGSIPRQLGNLSQLQHLDLSYNSLEGNIPSQIGNLSQLLYLDLSGNSFEGSIPSQLGNLSNLQKLYLGRYYDDGALKIDDGDHWVSNLISLTHLSLVFISNLNTSHSFLQMIAKLPTLRELSLSECSLSDQFILSLRPSKFNFSSSLSILDLSSNSFTSSMILQWLSNVTSNLVELHLSDNHLTEDLPSILHNLSSACVRHSLQDLDFKYNQITGSIPDLSVFSSLRSLFLDGNKLSGKIPEGIRLPFHLKSLSIRSNSLEGGIPKSFGNSCALSSLDMSYNNLNKELAVIIHQLSGCARFSLQELNLRGNQINGTLPDLSIFSALKRMDISENQLHGKIPESNKLPSLLESLSIRSNILEGGIPKSFGNACALRSLDMSNNSLSEEFPMIIHHLSGCARYSLEQLYLGMNQINGTLPDLSIFSSLRGLYLYGNKLNGEIPKDIKFPPQLEELDMQSNSLKGVLTDYHFANMSKLVYLELSDNSLVTLAFSQNWVPPFQLRHIGLRSCKLGPVFPKWLETQNQFDDIDISNAGIADMVPKWFWANLAFQEWISMNISYNNLHGIIPNFPIKNIQYSLTLGPNQFDGPIPPFLRGFLFLDLSKNKFSDSRSFLCVNGTVETLYQLDLSSNRFSGKIPDCWSHFKSLSYLDLSHNNFSGRIPTSMGSLLHLQALLLRNNKLTDEMPFSLRSCTNLVMLDIAENRLSGLIPAWIGSKLQQLQFLILGRNNFHGSLPLQICYLSDIQLLDVSLNSMSGQIPKCIKNFTSMTQKTSSRYYQGHSYHVNTIRMSSNYTYDLNALLMWKGSEQMFKNNVLLLLKSIDLSSNHFSGEIPLEIENLFGLVSLNLSRNHLTGKIPSNIGKLTSLDFLDLSRNHLVGSIPLSLTQIDRLGMLDLSHNNLSGEIPTGTQLQSFNASCYEDNLDLCGPPLEKLCIGGKPAQEPIVKVPEDENLLFTREFYMSMAIGFVISFWGVFGSILINRSWRHAYFKFISNFSNAIYVMAAVKVFKWHHRG</sequence>
<name>A0A445GJY5_GLYSO</name>
<dbReference type="Pfam" id="PF08263">
    <property type="entry name" value="LRRNT_2"/>
    <property type="match status" value="1"/>
</dbReference>
<dbReference type="EMBL" id="QZWG01000016">
    <property type="protein sequence ID" value="RZB61538.1"/>
    <property type="molecule type" value="Genomic_DNA"/>
</dbReference>
<evidence type="ECO:0000256" key="6">
    <source>
        <dbReference type="ARBA" id="ARBA00022729"/>
    </source>
</evidence>
<dbReference type="InterPro" id="IPR046956">
    <property type="entry name" value="RLP23-like"/>
</dbReference>
<evidence type="ECO:0000256" key="12">
    <source>
        <dbReference type="SAM" id="Phobius"/>
    </source>
</evidence>
<evidence type="ECO:0000256" key="9">
    <source>
        <dbReference type="ARBA" id="ARBA00023136"/>
    </source>
</evidence>
<evidence type="ECO:0000256" key="10">
    <source>
        <dbReference type="ARBA" id="ARBA00023170"/>
    </source>
</evidence>
<evidence type="ECO:0000313" key="16">
    <source>
        <dbReference type="Proteomes" id="UP000289340"/>
    </source>
</evidence>
<evidence type="ECO:0000256" key="3">
    <source>
        <dbReference type="ARBA" id="ARBA00022475"/>
    </source>
</evidence>
<keyword evidence="10 15" id="KW-0675">Receptor</keyword>
<dbReference type="SUPFAM" id="SSF52058">
    <property type="entry name" value="L domain-like"/>
    <property type="match status" value="3"/>
</dbReference>
<reference evidence="15 16" key="1">
    <citation type="submission" date="2018-09" db="EMBL/GenBank/DDBJ databases">
        <title>A high-quality reference genome of wild soybean provides a powerful tool to mine soybean genomes.</title>
        <authorList>
            <person name="Xie M."/>
            <person name="Chung C.Y.L."/>
            <person name="Li M.-W."/>
            <person name="Wong F.-L."/>
            <person name="Chan T.-F."/>
            <person name="Lam H.-M."/>
        </authorList>
    </citation>
    <scope>NUCLEOTIDE SEQUENCE [LARGE SCALE GENOMIC DNA]</scope>
    <source>
        <strain evidence="16">cv. W05</strain>
        <tissue evidence="15">Hypocotyl of etiolated seedlings</tissue>
    </source>
</reference>
<dbReference type="SMART" id="SM00369">
    <property type="entry name" value="LRR_TYP"/>
    <property type="match status" value="10"/>
</dbReference>